<dbReference type="RefSeq" id="WP_169563892.1">
    <property type="nucleotide sequence ID" value="NZ_JAAXYH010000004.1"/>
</dbReference>
<evidence type="ECO:0000256" key="1">
    <source>
        <dbReference type="SAM" id="Phobius"/>
    </source>
</evidence>
<accession>A0A972G122</accession>
<dbReference type="Proteomes" id="UP000737113">
    <property type="component" value="Unassembled WGS sequence"/>
</dbReference>
<organism evidence="2 3">
    <name type="scientific">Shewanella salipaludis</name>
    <dbReference type="NCBI Taxonomy" id="2723052"/>
    <lineage>
        <taxon>Bacteria</taxon>
        <taxon>Pseudomonadati</taxon>
        <taxon>Pseudomonadota</taxon>
        <taxon>Gammaproteobacteria</taxon>
        <taxon>Alteromonadales</taxon>
        <taxon>Shewanellaceae</taxon>
        <taxon>Shewanella</taxon>
    </lineage>
</organism>
<dbReference type="NCBIfam" id="TIGR02532">
    <property type="entry name" value="IV_pilin_GFxxxE"/>
    <property type="match status" value="1"/>
</dbReference>
<evidence type="ECO:0000313" key="2">
    <source>
        <dbReference type="EMBL" id="NMH65219.1"/>
    </source>
</evidence>
<dbReference type="InterPro" id="IPR012902">
    <property type="entry name" value="N_methyl_site"/>
</dbReference>
<dbReference type="AlphaFoldDB" id="A0A972G122"/>
<dbReference type="PROSITE" id="PS00409">
    <property type="entry name" value="PROKAR_NTER_METHYL"/>
    <property type="match status" value="1"/>
</dbReference>
<dbReference type="EMBL" id="JAAXYH010000004">
    <property type="protein sequence ID" value="NMH65219.1"/>
    <property type="molecule type" value="Genomic_DNA"/>
</dbReference>
<name>A0A972G122_9GAMM</name>
<reference evidence="2" key="1">
    <citation type="submission" date="2020-04" db="EMBL/GenBank/DDBJ databases">
        <title>Description of Shewanella salipaludis sp. nov., isolated from a salt marsh.</title>
        <authorList>
            <person name="Park S."/>
            <person name="Yoon J.-H."/>
        </authorList>
    </citation>
    <scope>NUCLEOTIDE SEQUENCE</scope>
    <source>
        <strain evidence="2">SHSM-M6</strain>
    </source>
</reference>
<keyword evidence="1" id="KW-0812">Transmembrane</keyword>
<dbReference type="Gene3D" id="3.30.700.10">
    <property type="entry name" value="Glycoprotein, Type 4 Pilin"/>
    <property type="match status" value="1"/>
</dbReference>
<keyword evidence="1" id="KW-0472">Membrane</keyword>
<proteinExistence type="predicted"/>
<dbReference type="SUPFAM" id="SSF54523">
    <property type="entry name" value="Pili subunits"/>
    <property type="match status" value="1"/>
</dbReference>
<protein>
    <submittedName>
        <fullName evidence="2">Prepilin-type N-terminal cleavage/methylation domain-containing protein</fullName>
    </submittedName>
</protein>
<evidence type="ECO:0000313" key="3">
    <source>
        <dbReference type="Proteomes" id="UP000737113"/>
    </source>
</evidence>
<comment type="caution">
    <text evidence="2">The sequence shown here is derived from an EMBL/GenBank/DDBJ whole genome shotgun (WGS) entry which is preliminary data.</text>
</comment>
<sequence>MTLVGKSPASAGFTLVELVTTILLIAIMAVAVLPRLLGTSAYSAFSLRNEFIAELHRVQLQALNNTDRCFRVAVSTTGYRLQQFPGRSGKACSGTVLGTDAEQRFQGGASLALLASNGQSFNLDFDADGRSSLNCNGDCIEVRADDTLMIAISSEGYIYAN</sequence>
<feature type="transmembrane region" description="Helical" evidence="1">
    <location>
        <begin position="12"/>
        <end position="33"/>
    </location>
</feature>
<keyword evidence="3" id="KW-1185">Reference proteome</keyword>
<gene>
    <name evidence="2" type="ORF">HC757_08545</name>
</gene>
<keyword evidence="1" id="KW-1133">Transmembrane helix</keyword>
<dbReference type="InterPro" id="IPR045584">
    <property type="entry name" value="Pilin-like"/>
</dbReference>